<dbReference type="EMBL" id="JTDY01003807">
    <property type="protein sequence ID" value="KOB68978.1"/>
    <property type="molecule type" value="Genomic_DNA"/>
</dbReference>
<dbReference type="AlphaFoldDB" id="A0A0L7L0F1"/>
<dbReference type="Proteomes" id="UP000037510">
    <property type="component" value="Unassembled WGS sequence"/>
</dbReference>
<sequence length="82" mass="9321">MCRTEQLEDGEWTEDEDQVTQLKANFIISAFGSGLYKTDVRMCRSEQLEGGEWTEDEDQVMQLKANFIISAFGSGLYETDGK</sequence>
<gene>
    <name evidence="2" type="ORF">OBRU01_09029</name>
</gene>
<evidence type="ECO:0000313" key="3">
    <source>
        <dbReference type="Proteomes" id="UP000037510"/>
    </source>
</evidence>
<organism evidence="2 3">
    <name type="scientific">Operophtera brumata</name>
    <name type="common">Winter moth</name>
    <name type="synonym">Phalaena brumata</name>
    <dbReference type="NCBI Taxonomy" id="104452"/>
    <lineage>
        <taxon>Eukaryota</taxon>
        <taxon>Metazoa</taxon>
        <taxon>Ecdysozoa</taxon>
        <taxon>Arthropoda</taxon>
        <taxon>Hexapoda</taxon>
        <taxon>Insecta</taxon>
        <taxon>Pterygota</taxon>
        <taxon>Neoptera</taxon>
        <taxon>Endopterygota</taxon>
        <taxon>Lepidoptera</taxon>
        <taxon>Glossata</taxon>
        <taxon>Ditrysia</taxon>
        <taxon>Geometroidea</taxon>
        <taxon>Geometridae</taxon>
        <taxon>Larentiinae</taxon>
        <taxon>Operophtera</taxon>
    </lineage>
</organism>
<dbReference type="GO" id="GO:0002058">
    <property type="term" value="F:uracil binding"/>
    <property type="evidence" value="ECO:0007669"/>
    <property type="project" value="TreeGrafter"/>
</dbReference>
<dbReference type="PANTHER" id="PTHR43073">
    <property type="entry name" value="DIHYDROPYRIMIDINE DEHYDROGENASE [NADP(+)]"/>
    <property type="match status" value="1"/>
</dbReference>
<dbReference type="GO" id="GO:0017113">
    <property type="term" value="F:dihydropyrimidine dehydrogenase (NADP+) activity"/>
    <property type="evidence" value="ECO:0007669"/>
    <property type="project" value="TreeGrafter"/>
</dbReference>
<dbReference type="PANTHER" id="PTHR43073:SF2">
    <property type="entry name" value="DIHYDROPYRIMIDINE DEHYDROGENASE [NADP(+)]"/>
    <property type="match status" value="1"/>
</dbReference>
<dbReference type="GO" id="GO:0050661">
    <property type="term" value="F:NADP binding"/>
    <property type="evidence" value="ECO:0007669"/>
    <property type="project" value="TreeGrafter"/>
</dbReference>
<protein>
    <submittedName>
        <fullName evidence="2">Dihydropyrimidine dehydrogenase</fullName>
    </submittedName>
</protein>
<dbReference type="STRING" id="104452.A0A0L7L0F1"/>
<evidence type="ECO:0000313" key="2">
    <source>
        <dbReference type="EMBL" id="KOB68978.1"/>
    </source>
</evidence>
<dbReference type="GO" id="GO:0006212">
    <property type="term" value="P:uracil catabolic process"/>
    <property type="evidence" value="ECO:0007669"/>
    <property type="project" value="TreeGrafter"/>
</dbReference>
<dbReference type="GO" id="GO:0006210">
    <property type="term" value="P:thymine catabolic process"/>
    <property type="evidence" value="ECO:0007669"/>
    <property type="project" value="TreeGrafter"/>
</dbReference>
<name>A0A0L7L0F1_OPEBR</name>
<comment type="caution">
    <text evidence="2">The sequence shown here is derived from an EMBL/GenBank/DDBJ whole genome shotgun (WGS) entry which is preliminary data.</text>
</comment>
<dbReference type="GO" id="GO:0005829">
    <property type="term" value="C:cytosol"/>
    <property type="evidence" value="ECO:0007669"/>
    <property type="project" value="TreeGrafter"/>
</dbReference>
<proteinExistence type="predicted"/>
<keyword evidence="3" id="KW-1185">Reference proteome</keyword>
<reference evidence="2 3" key="1">
    <citation type="journal article" date="2015" name="Genome Biol. Evol.">
        <title>The genome of winter moth (Operophtera brumata) provides a genomic perspective on sexual dimorphism and phenology.</title>
        <authorList>
            <person name="Derks M.F."/>
            <person name="Smit S."/>
            <person name="Salis L."/>
            <person name="Schijlen E."/>
            <person name="Bossers A."/>
            <person name="Mateman C."/>
            <person name="Pijl A.S."/>
            <person name="de Ridder D."/>
            <person name="Groenen M.A."/>
            <person name="Visser M.E."/>
            <person name="Megens H.J."/>
        </authorList>
    </citation>
    <scope>NUCLEOTIDE SEQUENCE [LARGE SCALE GENOMIC DNA]</scope>
    <source>
        <strain evidence="2">WM2013NL</strain>
        <tissue evidence="2">Head and thorax</tissue>
    </source>
</reference>
<accession>A0A0L7L0F1</accession>
<keyword evidence="1" id="KW-0560">Oxidoreductase</keyword>
<evidence type="ECO:0000256" key="1">
    <source>
        <dbReference type="ARBA" id="ARBA00023002"/>
    </source>
</evidence>